<evidence type="ECO:0000256" key="4">
    <source>
        <dbReference type="ARBA" id="ARBA00019170"/>
    </source>
</evidence>
<dbReference type="Proteomes" id="UP000807504">
    <property type="component" value="Unassembled WGS sequence"/>
</dbReference>
<dbReference type="Pfam" id="PF00106">
    <property type="entry name" value="adh_short"/>
    <property type="match status" value="1"/>
</dbReference>
<dbReference type="InterPro" id="IPR002347">
    <property type="entry name" value="SDR_fam"/>
</dbReference>
<keyword evidence="6" id="KW-0521">NADP</keyword>
<evidence type="ECO:0000256" key="5">
    <source>
        <dbReference type="ARBA" id="ARBA00022490"/>
    </source>
</evidence>
<reference evidence="8" key="1">
    <citation type="journal article" date="2020" name="bioRxiv">
        <title>Chromosome-level reference genome of the European wasp spider Argiope bruennichi: a resource for studies on range expansion and evolutionary adaptation.</title>
        <authorList>
            <person name="Sheffer M.M."/>
            <person name="Hoppe A."/>
            <person name="Krehenwinkel H."/>
            <person name="Uhl G."/>
            <person name="Kuss A.W."/>
            <person name="Jensen L."/>
            <person name="Jensen C."/>
            <person name="Gillespie R.G."/>
            <person name="Hoff K.J."/>
            <person name="Prost S."/>
        </authorList>
    </citation>
    <scope>NUCLEOTIDE SEQUENCE</scope>
</reference>
<dbReference type="InterPro" id="IPR051721">
    <property type="entry name" value="Biopterin_syn/organic_redct"/>
</dbReference>
<dbReference type="PANTHER" id="PTHR44085:SF2">
    <property type="entry name" value="SEPIAPTERIN REDUCTASE"/>
    <property type="match status" value="1"/>
</dbReference>
<proteinExistence type="inferred from homology"/>
<evidence type="ECO:0000313" key="8">
    <source>
        <dbReference type="EMBL" id="KAF8767942.1"/>
    </source>
</evidence>
<dbReference type="PRINTS" id="PR00081">
    <property type="entry name" value="GDHRDH"/>
</dbReference>
<dbReference type="SUPFAM" id="SSF51735">
    <property type="entry name" value="NAD(P)-binding Rossmann-fold domains"/>
    <property type="match status" value="1"/>
</dbReference>
<keyword evidence="7" id="KW-0560">Oxidoreductase</keyword>
<evidence type="ECO:0000256" key="7">
    <source>
        <dbReference type="ARBA" id="ARBA00023002"/>
    </source>
</evidence>
<comment type="subcellular location">
    <subcellularLocation>
        <location evidence="1">Cytoplasm</location>
    </subcellularLocation>
</comment>
<comment type="similarity">
    <text evidence="2">Belongs to the sepiapterin reductase family.</text>
</comment>
<sequence length="282" mass="31898">MTEIPPNFVIPTINWQVPTFLIVTGASRGLGATIAKEFSKKLVEGSYVLIIARDKTKLDDVKAEIEKTSVVFVERLAMDLNLLDSPSYEHCFSKYTHYNFRQAIIVNNAGTLGDISKTAVQNTSGPDIKNYFEVNLLSAIFITTAFLNAFKTVERKIVLNISSLAAIQPFRGWSLYCTGKAARDMYFRTLAEEEKDSVVVLNYAPGPLVTDMLPQILRDALPEIKQQFHEAQMQNRLLTTEYTVQRLIGILDRGRFKSGDHVDVFDVHIKTQIIPEYLLRFV</sequence>
<dbReference type="GO" id="GO:0004757">
    <property type="term" value="F:sepiapterin reductase (NADP+) activity"/>
    <property type="evidence" value="ECO:0007669"/>
    <property type="project" value="UniProtKB-EC"/>
</dbReference>
<evidence type="ECO:0000256" key="1">
    <source>
        <dbReference type="ARBA" id="ARBA00004496"/>
    </source>
</evidence>
<dbReference type="EC" id="1.1.1.153" evidence="3"/>
<evidence type="ECO:0000256" key="3">
    <source>
        <dbReference type="ARBA" id="ARBA00013075"/>
    </source>
</evidence>
<keyword evidence="9" id="KW-1185">Reference proteome</keyword>
<dbReference type="GO" id="GO:0006729">
    <property type="term" value="P:tetrahydrobiopterin biosynthetic process"/>
    <property type="evidence" value="ECO:0007669"/>
    <property type="project" value="InterPro"/>
</dbReference>
<evidence type="ECO:0000313" key="9">
    <source>
        <dbReference type="Proteomes" id="UP000807504"/>
    </source>
</evidence>
<dbReference type="AlphaFoldDB" id="A0A8T0EAR1"/>
<dbReference type="GO" id="GO:0005737">
    <property type="term" value="C:cytoplasm"/>
    <property type="evidence" value="ECO:0007669"/>
    <property type="project" value="UniProtKB-SubCell"/>
</dbReference>
<name>A0A8T0EAR1_ARGBR</name>
<dbReference type="InterPro" id="IPR036291">
    <property type="entry name" value="NAD(P)-bd_dom_sf"/>
</dbReference>
<dbReference type="EMBL" id="JABXBU010002230">
    <property type="protein sequence ID" value="KAF8767942.1"/>
    <property type="molecule type" value="Genomic_DNA"/>
</dbReference>
<evidence type="ECO:0000256" key="6">
    <source>
        <dbReference type="ARBA" id="ARBA00022857"/>
    </source>
</evidence>
<reference evidence="8" key="2">
    <citation type="submission" date="2020-06" db="EMBL/GenBank/DDBJ databases">
        <authorList>
            <person name="Sheffer M."/>
        </authorList>
    </citation>
    <scope>NUCLEOTIDE SEQUENCE</scope>
</reference>
<organism evidence="8 9">
    <name type="scientific">Argiope bruennichi</name>
    <name type="common">Wasp spider</name>
    <name type="synonym">Aranea bruennichi</name>
    <dbReference type="NCBI Taxonomy" id="94029"/>
    <lineage>
        <taxon>Eukaryota</taxon>
        <taxon>Metazoa</taxon>
        <taxon>Ecdysozoa</taxon>
        <taxon>Arthropoda</taxon>
        <taxon>Chelicerata</taxon>
        <taxon>Arachnida</taxon>
        <taxon>Araneae</taxon>
        <taxon>Araneomorphae</taxon>
        <taxon>Entelegynae</taxon>
        <taxon>Araneoidea</taxon>
        <taxon>Araneidae</taxon>
        <taxon>Argiope</taxon>
    </lineage>
</organism>
<evidence type="ECO:0000256" key="2">
    <source>
        <dbReference type="ARBA" id="ARBA00010483"/>
    </source>
</evidence>
<dbReference type="InterPro" id="IPR006393">
    <property type="entry name" value="Sepiapterin_red"/>
</dbReference>
<dbReference type="PANTHER" id="PTHR44085">
    <property type="entry name" value="SEPIAPTERIN REDUCTASE"/>
    <property type="match status" value="1"/>
</dbReference>
<keyword evidence="5" id="KW-0963">Cytoplasm</keyword>
<protein>
    <recommendedName>
        <fullName evidence="4">Sepiapterin reductase</fullName>
        <ecNumber evidence="3">1.1.1.153</ecNumber>
    </recommendedName>
</protein>
<comment type="caution">
    <text evidence="8">The sequence shown here is derived from an EMBL/GenBank/DDBJ whole genome shotgun (WGS) entry which is preliminary data.</text>
</comment>
<gene>
    <name evidence="8" type="ORF">HNY73_020814</name>
</gene>
<dbReference type="NCBIfam" id="TIGR01500">
    <property type="entry name" value="sepiapter_red"/>
    <property type="match status" value="1"/>
</dbReference>
<dbReference type="Gene3D" id="3.40.50.720">
    <property type="entry name" value="NAD(P)-binding Rossmann-like Domain"/>
    <property type="match status" value="1"/>
</dbReference>
<accession>A0A8T0EAR1</accession>